<evidence type="ECO:0000313" key="3">
    <source>
        <dbReference type="Proteomes" id="UP000033961"/>
    </source>
</evidence>
<dbReference type="AlphaFoldDB" id="A0A2P1QRB3"/>
<keyword evidence="1" id="KW-0812">Transmembrane</keyword>
<accession>A0A2P1QRB3</accession>
<feature type="transmembrane region" description="Helical" evidence="1">
    <location>
        <begin position="87"/>
        <end position="107"/>
    </location>
</feature>
<evidence type="ECO:0000313" key="2">
    <source>
        <dbReference type="EMBL" id="AVQ11455.1"/>
    </source>
</evidence>
<gene>
    <name evidence="2" type="ORF">XB16_1123</name>
</gene>
<reference evidence="2 3" key="1">
    <citation type="journal article" date="2015" name="Genome Announc.">
        <title>Draft Genome Sequences of Leptospira santarosai Strains U160, U164, and U233, Isolated from Asymptomatic Cattle.</title>
        <authorList>
            <person name="Kremer F.S."/>
            <person name="Eslabao M.R."/>
            <person name="Provisor M."/>
            <person name="Woloski R.D."/>
            <person name="Ramires O.V."/>
            <person name="Moreno L.Z."/>
            <person name="Moreno A.M."/>
            <person name="Hamond C."/>
            <person name="Lilenbaum W."/>
            <person name="Dellagostin O.A."/>
        </authorList>
    </citation>
    <scope>NUCLEOTIDE SEQUENCE [LARGE SCALE GENOMIC DNA]</scope>
    <source>
        <strain evidence="2 3">U160</strain>
    </source>
</reference>
<protein>
    <submittedName>
        <fullName evidence="2">Uncharacterized protein</fullName>
    </submittedName>
</protein>
<name>A0A2P1QRB3_9LEPT</name>
<evidence type="ECO:0000256" key="1">
    <source>
        <dbReference type="SAM" id="Phobius"/>
    </source>
</evidence>
<sequence length="135" mass="15445">MCSGIFEIASNSKDLMIPIAKEVKLTIVSNPGYKILHVYGAAENEENVSDKFVLNLGELNANNWRIIVAEVSGKGEIYNPISDYVTYSNRIGFCYILVCFKIIKLYFLNIKKKFNIRFDKNLNHKNILFLICEIS</sequence>
<keyword evidence="1" id="KW-1133">Transmembrane helix</keyword>
<keyword evidence="1" id="KW-0472">Membrane</keyword>
<dbReference type="EMBL" id="CP027843">
    <property type="protein sequence ID" value="AVQ11455.1"/>
    <property type="molecule type" value="Genomic_DNA"/>
</dbReference>
<proteinExistence type="predicted"/>
<organism evidence="2 3">
    <name type="scientific">Leptospira santarosai</name>
    <dbReference type="NCBI Taxonomy" id="28183"/>
    <lineage>
        <taxon>Bacteria</taxon>
        <taxon>Pseudomonadati</taxon>
        <taxon>Spirochaetota</taxon>
        <taxon>Spirochaetia</taxon>
        <taxon>Leptospirales</taxon>
        <taxon>Leptospiraceae</taxon>
        <taxon>Leptospira</taxon>
    </lineage>
</organism>
<dbReference type="Proteomes" id="UP000033961">
    <property type="component" value="Chromosome I"/>
</dbReference>